<evidence type="ECO:0000256" key="4">
    <source>
        <dbReference type="ARBA" id="ARBA00022519"/>
    </source>
</evidence>
<proteinExistence type="inferred from homology"/>
<evidence type="ECO:0000256" key="7">
    <source>
        <dbReference type="ARBA" id="ARBA00023136"/>
    </source>
</evidence>
<keyword evidence="5 9" id="KW-0812">Transmembrane</keyword>
<comment type="subunit">
    <text evidence="9">The complex comprises the extracytoplasmic solute receptor protein and the two transmembrane proteins.</text>
</comment>
<comment type="subcellular location">
    <subcellularLocation>
        <location evidence="1 9">Cell inner membrane</location>
        <topology evidence="1 9">Multi-pass membrane protein</topology>
    </subcellularLocation>
</comment>
<dbReference type="GO" id="GO:0005886">
    <property type="term" value="C:plasma membrane"/>
    <property type="evidence" value="ECO:0007669"/>
    <property type="project" value="UniProtKB-SubCell"/>
</dbReference>
<keyword evidence="3" id="KW-1003">Cell membrane</keyword>
<keyword evidence="4 9" id="KW-0997">Cell inner membrane</keyword>
<evidence type="ECO:0000313" key="12">
    <source>
        <dbReference type="Proteomes" id="UP000076335"/>
    </source>
</evidence>
<protein>
    <recommendedName>
        <fullName evidence="9">TRAP transporter small permease protein</fullName>
    </recommendedName>
</protein>
<evidence type="ECO:0000256" key="5">
    <source>
        <dbReference type="ARBA" id="ARBA00022692"/>
    </source>
</evidence>
<keyword evidence="6 9" id="KW-1133">Transmembrane helix</keyword>
<evidence type="ECO:0000256" key="1">
    <source>
        <dbReference type="ARBA" id="ARBA00004429"/>
    </source>
</evidence>
<dbReference type="Pfam" id="PF04290">
    <property type="entry name" value="DctQ"/>
    <property type="match status" value="1"/>
</dbReference>
<dbReference type="PANTHER" id="PTHR35011">
    <property type="entry name" value="2,3-DIKETO-L-GULONATE TRAP TRANSPORTER SMALL PERMEASE PROTEIN YIAM"/>
    <property type="match status" value="1"/>
</dbReference>
<name>A0A154L953_9PROT</name>
<comment type="similarity">
    <text evidence="8 9">Belongs to the TRAP transporter small permease family.</text>
</comment>
<dbReference type="InterPro" id="IPR007387">
    <property type="entry name" value="TRAP_DctQ"/>
</dbReference>
<sequence>MTHRAEKSGGSRLYAAVCHIDHFMNRLTDILAFVGMAALIGAIAIVVVDIIWRRIGGQSLVGAVDLTQFCVMAAASWAIPYAFSAHAHVTVDLIGKNRLRILFKTIDRLIPLLCAGLMAFLLYLSWGRAMEQWTYGDVSQNLAIPMILFWAFLLTGMAISTLVCLVQFLKLLLTDEKS</sequence>
<evidence type="ECO:0000256" key="3">
    <source>
        <dbReference type="ARBA" id="ARBA00022475"/>
    </source>
</evidence>
<evidence type="ECO:0000256" key="8">
    <source>
        <dbReference type="ARBA" id="ARBA00038436"/>
    </source>
</evidence>
<dbReference type="OrthoDB" id="7363060at2"/>
<feature type="transmembrane region" description="Helical" evidence="9">
    <location>
        <begin position="147"/>
        <end position="173"/>
    </location>
</feature>
<feature type="transmembrane region" description="Helical" evidence="9">
    <location>
        <begin position="109"/>
        <end position="127"/>
    </location>
</feature>
<evidence type="ECO:0000256" key="6">
    <source>
        <dbReference type="ARBA" id="ARBA00022989"/>
    </source>
</evidence>
<dbReference type="GO" id="GO:0015740">
    <property type="term" value="P:C4-dicarboxylate transport"/>
    <property type="evidence" value="ECO:0007669"/>
    <property type="project" value="TreeGrafter"/>
</dbReference>
<evidence type="ECO:0000313" key="11">
    <source>
        <dbReference type="EMBL" id="KZB67314.1"/>
    </source>
</evidence>
<dbReference type="AlphaFoldDB" id="A0A154L953"/>
<feature type="transmembrane region" description="Helical" evidence="9">
    <location>
        <begin position="30"/>
        <end position="52"/>
    </location>
</feature>
<dbReference type="GO" id="GO:0022857">
    <property type="term" value="F:transmembrane transporter activity"/>
    <property type="evidence" value="ECO:0007669"/>
    <property type="project" value="UniProtKB-UniRule"/>
</dbReference>
<comment type="caution">
    <text evidence="9">Lacks conserved residue(s) required for the propagation of feature annotation.</text>
</comment>
<gene>
    <name evidence="11" type="ORF">AUP42_13295</name>
</gene>
<organism evidence="11 12">
    <name type="scientific">Thalassospira lucentensis</name>
    <dbReference type="NCBI Taxonomy" id="168935"/>
    <lineage>
        <taxon>Bacteria</taxon>
        <taxon>Pseudomonadati</taxon>
        <taxon>Pseudomonadota</taxon>
        <taxon>Alphaproteobacteria</taxon>
        <taxon>Rhodospirillales</taxon>
        <taxon>Thalassospiraceae</taxon>
        <taxon>Thalassospira</taxon>
    </lineage>
</organism>
<keyword evidence="2 9" id="KW-0813">Transport</keyword>
<dbReference type="RefSeq" id="WP_062949604.1">
    <property type="nucleotide sequence ID" value="NZ_LPVY01000004.1"/>
</dbReference>
<dbReference type="InterPro" id="IPR055348">
    <property type="entry name" value="DctQ"/>
</dbReference>
<evidence type="ECO:0000256" key="9">
    <source>
        <dbReference type="RuleBase" id="RU369079"/>
    </source>
</evidence>
<dbReference type="EMBL" id="LPVY01000004">
    <property type="protein sequence ID" value="KZB67314.1"/>
    <property type="molecule type" value="Genomic_DNA"/>
</dbReference>
<evidence type="ECO:0000256" key="2">
    <source>
        <dbReference type="ARBA" id="ARBA00022448"/>
    </source>
</evidence>
<accession>A0A154L953</accession>
<dbReference type="PANTHER" id="PTHR35011:SF10">
    <property type="entry name" value="TRAP TRANSPORTER SMALL PERMEASE PROTEIN"/>
    <property type="match status" value="1"/>
</dbReference>
<reference evidence="11 12" key="1">
    <citation type="submission" date="2015-12" db="EMBL/GenBank/DDBJ databases">
        <title>Genome sequence of Thalassospira lucentensis MCCC 1A02072.</title>
        <authorList>
            <person name="Lu L."/>
            <person name="Lai Q."/>
            <person name="Shao Z."/>
            <person name="Qian P."/>
        </authorList>
    </citation>
    <scope>NUCLEOTIDE SEQUENCE [LARGE SCALE GENOMIC DNA]</scope>
    <source>
        <strain evidence="11 12">MCCC 1A02072</strain>
    </source>
</reference>
<feature type="domain" description="Tripartite ATP-independent periplasmic transporters DctQ component" evidence="10">
    <location>
        <begin position="43"/>
        <end position="172"/>
    </location>
</feature>
<evidence type="ECO:0000259" key="10">
    <source>
        <dbReference type="Pfam" id="PF04290"/>
    </source>
</evidence>
<comment type="function">
    <text evidence="9">Part of the tripartite ATP-independent periplasmic (TRAP) transport system.</text>
</comment>
<dbReference type="Proteomes" id="UP000076335">
    <property type="component" value="Unassembled WGS sequence"/>
</dbReference>
<keyword evidence="7 9" id="KW-0472">Membrane</keyword>
<comment type="caution">
    <text evidence="11">The sequence shown here is derived from an EMBL/GenBank/DDBJ whole genome shotgun (WGS) entry which is preliminary data.</text>
</comment>